<proteinExistence type="predicted"/>
<dbReference type="EMBL" id="CAEKKB010000001">
    <property type="protein sequence ID" value="CAB4292837.1"/>
    <property type="molecule type" value="Genomic_DNA"/>
</dbReference>
<dbReference type="OrthoDB" id="1080856at2759"/>
<keyword evidence="2" id="KW-1185">Reference proteome</keyword>
<dbReference type="PANTHER" id="PTHR36811:SF2">
    <property type="entry name" value="OS08G0444440 PROTEIN"/>
    <property type="match status" value="1"/>
</dbReference>
<sequence length="162" mass="18094">MMVKKMLLEVQKKRLINRNKKKLLKKVIDFLISDSYMFALLISHPPHGFSSPMKTKASITGVEGRKPIKGNNKRLLKKVGDYLKSDSYMYAPLLASPPSASTSSPPKAEDQASKGCLPEKFLSEQQSVVHKETVKHVVHHSCRSSSISGKGLLRSHLRKLVD</sequence>
<organism evidence="1 2">
    <name type="scientific">Prunus armeniaca</name>
    <name type="common">Apricot</name>
    <name type="synonym">Armeniaca vulgaris</name>
    <dbReference type="NCBI Taxonomy" id="36596"/>
    <lineage>
        <taxon>Eukaryota</taxon>
        <taxon>Viridiplantae</taxon>
        <taxon>Streptophyta</taxon>
        <taxon>Embryophyta</taxon>
        <taxon>Tracheophyta</taxon>
        <taxon>Spermatophyta</taxon>
        <taxon>Magnoliopsida</taxon>
        <taxon>eudicotyledons</taxon>
        <taxon>Gunneridae</taxon>
        <taxon>Pentapetalae</taxon>
        <taxon>rosids</taxon>
        <taxon>fabids</taxon>
        <taxon>Rosales</taxon>
        <taxon>Rosaceae</taxon>
        <taxon>Amygdaloideae</taxon>
        <taxon>Amygdaleae</taxon>
        <taxon>Prunus</taxon>
    </lineage>
</organism>
<dbReference type="AlphaFoldDB" id="A0A6J5VYT9"/>
<gene>
    <name evidence="1" type="ORF">ORAREDHAP_LOCUS1449</name>
</gene>
<accession>A0A6J5VYT9</accession>
<evidence type="ECO:0000313" key="1">
    <source>
        <dbReference type="EMBL" id="CAB4292837.1"/>
    </source>
</evidence>
<dbReference type="Proteomes" id="UP000507245">
    <property type="component" value="Unassembled WGS sequence"/>
</dbReference>
<protein>
    <submittedName>
        <fullName evidence="1">Uncharacterized protein</fullName>
    </submittedName>
</protein>
<dbReference type="PANTHER" id="PTHR36811">
    <property type="entry name" value="OS08G0444440 PROTEIN"/>
    <property type="match status" value="1"/>
</dbReference>
<name>A0A6J5VYT9_PRUAR</name>
<evidence type="ECO:0000313" key="2">
    <source>
        <dbReference type="Proteomes" id="UP000507245"/>
    </source>
</evidence>
<reference evidence="2" key="1">
    <citation type="journal article" date="2020" name="Genome Biol.">
        <title>Gamete binning: chromosome-level and haplotype-resolved genome assembly enabled by high-throughput single-cell sequencing of gamete genomes.</title>
        <authorList>
            <person name="Campoy J.A."/>
            <person name="Sun H."/>
            <person name="Goel M."/>
            <person name="Jiao W.-B."/>
            <person name="Folz-Donahue K."/>
            <person name="Wang N."/>
            <person name="Rubio M."/>
            <person name="Liu C."/>
            <person name="Kukat C."/>
            <person name="Ruiz D."/>
            <person name="Huettel B."/>
            <person name="Schneeberger K."/>
        </authorList>
    </citation>
    <scope>NUCLEOTIDE SEQUENCE [LARGE SCALE GENOMIC DNA]</scope>
    <source>
        <strain evidence="2">cv. Rojo Pasion</strain>
    </source>
</reference>